<dbReference type="Gene3D" id="3.40.50.720">
    <property type="entry name" value="NAD(P)-binding Rossmann-like Domain"/>
    <property type="match status" value="1"/>
</dbReference>
<reference evidence="2" key="1">
    <citation type="journal article" date="2020" name="Stud. Mycol.">
        <title>101 Dothideomycetes genomes: a test case for predicting lifestyles and emergence of pathogens.</title>
        <authorList>
            <person name="Haridas S."/>
            <person name="Albert R."/>
            <person name="Binder M."/>
            <person name="Bloem J."/>
            <person name="Labutti K."/>
            <person name="Salamov A."/>
            <person name="Andreopoulos B."/>
            <person name="Baker S."/>
            <person name="Barry K."/>
            <person name="Bills G."/>
            <person name="Bluhm B."/>
            <person name="Cannon C."/>
            <person name="Castanera R."/>
            <person name="Culley D."/>
            <person name="Daum C."/>
            <person name="Ezra D."/>
            <person name="Gonzalez J."/>
            <person name="Henrissat B."/>
            <person name="Kuo A."/>
            <person name="Liang C."/>
            <person name="Lipzen A."/>
            <person name="Lutzoni F."/>
            <person name="Magnuson J."/>
            <person name="Mondo S."/>
            <person name="Nolan M."/>
            <person name="Ohm R."/>
            <person name="Pangilinan J."/>
            <person name="Park H.-J."/>
            <person name="Ramirez L."/>
            <person name="Alfaro M."/>
            <person name="Sun H."/>
            <person name="Tritt A."/>
            <person name="Yoshinaga Y."/>
            <person name="Zwiers L.-H."/>
            <person name="Turgeon B."/>
            <person name="Goodwin S."/>
            <person name="Spatafora J."/>
            <person name="Crous P."/>
            <person name="Grigoriev I."/>
        </authorList>
    </citation>
    <scope>NUCLEOTIDE SEQUENCE</scope>
    <source>
        <strain evidence="2">CBS 107.79</strain>
    </source>
</reference>
<evidence type="ECO:0000313" key="3">
    <source>
        <dbReference type="Proteomes" id="UP000800036"/>
    </source>
</evidence>
<keyword evidence="1" id="KW-0560">Oxidoreductase</keyword>
<evidence type="ECO:0000256" key="1">
    <source>
        <dbReference type="ARBA" id="ARBA00023002"/>
    </source>
</evidence>
<accession>A0A6A5UZE9</accession>
<dbReference type="InterPro" id="IPR002347">
    <property type="entry name" value="SDR_fam"/>
</dbReference>
<organism evidence="2 3">
    <name type="scientific">Bimuria novae-zelandiae CBS 107.79</name>
    <dbReference type="NCBI Taxonomy" id="1447943"/>
    <lineage>
        <taxon>Eukaryota</taxon>
        <taxon>Fungi</taxon>
        <taxon>Dikarya</taxon>
        <taxon>Ascomycota</taxon>
        <taxon>Pezizomycotina</taxon>
        <taxon>Dothideomycetes</taxon>
        <taxon>Pleosporomycetidae</taxon>
        <taxon>Pleosporales</taxon>
        <taxon>Massarineae</taxon>
        <taxon>Didymosphaeriaceae</taxon>
        <taxon>Bimuria</taxon>
    </lineage>
</organism>
<name>A0A6A5UZE9_9PLEO</name>
<dbReference type="InterPro" id="IPR036291">
    <property type="entry name" value="NAD(P)-bd_dom_sf"/>
</dbReference>
<dbReference type="PANTHER" id="PTHR43157">
    <property type="entry name" value="PHOSPHATIDYLINOSITOL-GLYCAN BIOSYNTHESIS CLASS F PROTEIN-RELATED"/>
    <property type="match status" value="1"/>
</dbReference>
<protein>
    <submittedName>
        <fullName evidence="2">NAD(P)-binding protein</fullName>
    </submittedName>
</protein>
<gene>
    <name evidence="2" type="ORF">BU23DRAFT_477575</name>
</gene>
<keyword evidence="3" id="KW-1185">Reference proteome</keyword>
<dbReference type="Proteomes" id="UP000800036">
    <property type="component" value="Unassembled WGS sequence"/>
</dbReference>
<dbReference type="OrthoDB" id="542013at2759"/>
<dbReference type="PRINTS" id="PR00081">
    <property type="entry name" value="GDHRDH"/>
</dbReference>
<dbReference type="SUPFAM" id="SSF51735">
    <property type="entry name" value="NAD(P)-binding Rossmann-fold domains"/>
    <property type="match status" value="1"/>
</dbReference>
<sequence length="342" mass="38215">MASLHEILSMLRGQAFGKTWIPDLDLSGKTIVITGANTGLGLECAKHLARLRASQIILACRDLTKDEAAKGSIVEETACANRTDIEVWELDLASFASVLAFGKRVRTQLKRLDAFIANAGVEMQEFKVAEGLELQLTVNVVSCFLCAIAVLPKLRKTAEAHNIDTTLTFCGSMYHIMGPDAELDVPEDQDAFEILNDTERTDIIWRYALTKLIVHHCYHKLAACLSSSLEQRRPCVVANMINPGWGETELSRAKPHPLGERVGFAILGWSAEKGSRAYIHAISAGRDSHGRYLSECQFKQESGYIRSERGRHNEEKIWQDLMRRIEKISPEVAGFIDRGWYL</sequence>
<dbReference type="GO" id="GO:0016491">
    <property type="term" value="F:oxidoreductase activity"/>
    <property type="evidence" value="ECO:0007669"/>
    <property type="project" value="UniProtKB-KW"/>
</dbReference>
<proteinExistence type="predicted"/>
<dbReference type="PANTHER" id="PTHR43157:SF31">
    <property type="entry name" value="PHOSPHATIDYLINOSITOL-GLYCAN BIOSYNTHESIS CLASS F PROTEIN"/>
    <property type="match status" value="1"/>
</dbReference>
<dbReference type="AlphaFoldDB" id="A0A6A5UZE9"/>
<evidence type="ECO:0000313" key="2">
    <source>
        <dbReference type="EMBL" id="KAF1969319.1"/>
    </source>
</evidence>
<dbReference type="EMBL" id="ML976711">
    <property type="protein sequence ID" value="KAF1969319.1"/>
    <property type="molecule type" value="Genomic_DNA"/>
</dbReference>
<dbReference type="Pfam" id="PF00106">
    <property type="entry name" value="adh_short"/>
    <property type="match status" value="1"/>
</dbReference>